<dbReference type="InterPro" id="IPR011042">
    <property type="entry name" value="6-blade_b-propeller_TolB-like"/>
</dbReference>
<dbReference type="Proteomes" id="UP000327013">
    <property type="component" value="Unassembled WGS sequence"/>
</dbReference>
<keyword evidence="3" id="KW-1185">Reference proteome</keyword>
<dbReference type="PANTHER" id="PTHR42060:SF1">
    <property type="entry name" value="NHL REPEAT-CONTAINING PROTEIN"/>
    <property type="match status" value="1"/>
</dbReference>
<gene>
    <name evidence="2" type="ORF">FH972_021156</name>
</gene>
<dbReference type="EMBL" id="VIBQ01000009">
    <property type="protein sequence ID" value="KAB8336848.1"/>
    <property type="molecule type" value="Genomic_DNA"/>
</dbReference>
<dbReference type="SUPFAM" id="SSF63829">
    <property type="entry name" value="Calcium-dependent phosphotriesterase"/>
    <property type="match status" value="1"/>
</dbReference>
<keyword evidence="1" id="KW-0732">Signal</keyword>
<name>A0A5N6KNI5_9ROSI</name>
<evidence type="ECO:0000313" key="2">
    <source>
        <dbReference type="EMBL" id="KAB8336848.1"/>
    </source>
</evidence>
<reference evidence="2 3" key="1">
    <citation type="submission" date="2019-06" db="EMBL/GenBank/DDBJ databases">
        <title>A chromosomal-level reference genome of Carpinus fangiana (Coryloideae, Betulaceae).</title>
        <authorList>
            <person name="Yang X."/>
            <person name="Wang Z."/>
            <person name="Zhang L."/>
            <person name="Hao G."/>
            <person name="Liu J."/>
            <person name="Yang Y."/>
        </authorList>
    </citation>
    <scope>NUCLEOTIDE SEQUENCE [LARGE SCALE GENOMIC DNA]</scope>
    <source>
        <strain evidence="2">Cfa_2016G</strain>
        <tissue evidence="2">Leaf</tissue>
    </source>
</reference>
<dbReference type="PANTHER" id="PTHR42060">
    <property type="entry name" value="NHL REPEAT-CONTAINING PROTEIN-RELATED"/>
    <property type="match status" value="1"/>
</dbReference>
<dbReference type="OrthoDB" id="9977941at2759"/>
<evidence type="ECO:0000256" key="1">
    <source>
        <dbReference type="SAM" id="SignalP"/>
    </source>
</evidence>
<comment type="caution">
    <text evidence="2">The sequence shown here is derived from an EMBL/GenBank/DDBJ whole genome shotgun (WGS) entry which is preliminary data.</text>
</comment>
<evidence type="ECO:0000313" key="3">
    <source>
        <dbReference type="Proteomes" id="UP000327013"/>
    </source>
</evidence>
<accession>A0A5N6KNI5</accession>
<proteinExistence type="predicted"/>
<organism evidence="2 3">
    <name type="scientific">Carpinus fangiana</name>
    <dbReference type="NCBI Taxonomy" id="176857"/>
    <lineage>
        <taxon>Eukaryota</taxon>
        <taxon>Viridiplantae</taxon>
        <taxon>Streptophyta</taxon>
        <taxon>Embryophyta</taxon>
        <taxon>Tracheophyta</taxon>
        <taxon>Spermatophyta</taxon>
        <taxon>Magnoliopsida</taxon>
        <taxon>eudicotyledons</taxon>
        <taxon>Gunneridae</taxon>
        <taxon>Pentapetalae</taxon>
        <taxon>rosids</taxon>
        <taxon>fabids</taxon>
        <taxon>Fagales</taxon>
        <taxon>Betulaceae</taxon>
        <taxon>Carpinus</taxon>
    </lineage>
</organism>
<evidence type="ECO:0008006" key="4">
    <source>
        <dbReference type="Google" id="ProtNLM"/>
    </source>
</evidence>
<sequence length="331" mass="35157">MQSALLICVLLTSFATSLTTRLVHQFPPGTWLENLAIRPGGSVLVTTLAPDAAVYEIDPSAPRSQSTKLVSKFASSTGAFGITASPEGSDTFYVITSNSTVNDFTETPGTNKIQRITFPGPKVEFVSLVKDANVLNGLTALNEHTILAADSIQGAVYAINTVTGAYRKVITDPLMSRPTAQGLGINGLRVQGNELYFTNSARFLLAKLPLKPDGTAAGKAVKISSSKTVPIARQEQYDDFATDQNHAYATTMGGNVIQEVDICTGQTRLIAGNLNSTSIAEPTSAQVFRTYGRPATLFITTGGAYVIPVYQNGQKYQNIGGQLVAVQLDGE</sequence>
<feature type="signal peptide" evidence="1">
    <location>
        <begin position="1"/>
        <end position="19"/>
    </location>
</feature>
<feature type="chain" id="PRO_5024437309" description="SMP-30/Gluconolactonase/LRE-like region domain-containing protein" evidence="1">
    <location>
        <begin position="20"/>
        <end position="331"/>
    </location>
</feature>
<dbReference type="AlphaFoldDB" id="A0A5N6KNI5"/>
<dbReference type="InterPro" id="IPR052998">
    <property type="entry name" value="Hetero-Diels-Alderase-like"/>
</dbReference>
<dbReference type="Gene3D" id="2.120.10.30">
    <property type="entry name" value="TolB, C-terminal domain"/>
    <property type="match status" value="1"/>
</dbReference>
<protein>
    <recommendedName>
        <fullName evidence="4">SMP-30/Gluconolactonase/LRE-like region domain-containing protein</fullName>
    </recommendedName>
</protein>